<feature type="binding site" evidence="5">
    <location>
        <position position="77"/>
    </location>
    <ligand>
        <name>substrate</name>
    </ligand>
</feature>
<keyword evidence="3" id="KW-0677">Repeat</keyword>
<dbReference type="NCBIfam" id="TIGR03570">
    <property type="entry name" value="NeuD_NnaD"/>
    <property type="match status" value="1"/>
</dbReference>
<protein>
    <submittedName>
        <fullName evidence="7">Acetyltransferase</fullName>
    </submittedName>
</protein>
<dbReference type="InterPro" id="IPR018357">
    <property type="entry name" value="Hexapep_transf_CS"/>
</dbReference>
<dbReference type="Proteomes" id="UP001139682">
    <property type="component" value="Unassembled WGS sequence"/>
</dbReference>
<reference evidence="7" key="1">
    <citation type="submission" date="2022-03" db="EMBL/GenBank/DDBJ databases">
        <title>Pseudomonas marianensis sp. nov., a marine bacterium isolated from deep-sea sediments of the Mariana Trench.</title>
        <authorList>
            <person name="Wei Y."/>
        </authorList>
    </citation>
    <scope>NUCLEOTIDE SEQUENCE</scope>
    <source>
        <strain evidence="7">PS1</strain>
    </source>
</reference>
<dbReference type="InterPro" id="IPR020019">
    <property type="entry name" value="AcTrfase_PglD-like"/>
</dbReference>
<evidence type="ECO:0000256" key="3">
    <source>
        <dbReference type="ARBA" id="ARBA00022737"/>
    </source>
</evidence>
<dbReference type="InterPro" id="IPR011004">
    <property type="entry name" value="Trimer_LpxA-like_sf"/>
</dbReference>
<comment type="caution">
    <text evidence="7">The sequence shown here is derived from an EMBL/GenBank/DDBJ whole genome shotgun (WGS) entry which is preliminary data.</text>
</comment>
<organism evidence="7 8">
    <name type="scientific">Stutzerimonas marianensis</name>
    <dbReference type="NCBI Taxonomy" id="2929513"/>
    <lineage>
        <taxon>Bacteria</taxon>
        <taxon>Pseudomonadati</taxon>
        <taxon>Pseudomonadota</taxon>
        <taxon>Gammaproteobacteria</taxon>
        <taxon>Pseudomonadales</taxon>
        <taxon>Pseudomonadaceae</taxon>
        <taxon>Stutzerimonas</taxon>
    </lineage>
</organism>
<feature type="binding site" evidence="5">
    <location>
        <position position="156"/>
    </location>
    <ligand>
        <name>acetyl-CoA</name>
        <dbReference type="ChEBI" id="CHEBI:57288"/>
    </ligand>
</feature>
<gene>
    <name evidence="7" type="ORF">MST27_03590</name>
</gene>
<evidence type="ECO:0000313" key="8">
    <source>
        <dbReference type="Proteomes" id="UP001139682"/>
    </source>
</evidence>
<feature type="site" description="Increases basicity of active site His" evidence="4">
    <location>
        <position position="148"/>
    </location>
</feature>
<dbReference type="EMBL" id="JALGRD010000002">
    <property type="protein sequence ID" value="MCJ0972456.1"/>
    <property type="molecule type" value="Genomic_DNA"/>
</dbReference>
<feature type="domain" description="PglD N-terminal" evidence="6">
    <location>
        <begin position="11"/>
        <end position="91"/>
    </location>
</feature>
<evidence type="ECO:0000256" key="5">
    <source>
        <dbReference type="PIRSR" id="PIRSR620019-2"/>
    </source>
</evidence>
<dbReference type="InterPro" id="IPR050179">
    <property type="entry name" value="Trans_hexapeptide_repeat"/>
</dbReference>
<dbReference type="PANTHER" id="PTHR43300:SF7">
    <property type="entry name" value="UDP-N-ACETYLBACILLOSAMINE N-ACETYLTRANSFERASE"/>
    <property type="match status" value="1"/>
</dbReference>
<dbReference type="Gene3D" id="2.160.10.10">
    <property type="entry name" value="Hexapeptide repeat proteins"/>
    <property type="match status" value="1"/>
</dbReference>
<dbReference type="AlphaFoldDB" id="A0A9X2ATV9"/>
<feature type="active site" description="Proton acceptor" evidence="4">
    <location>
        <position position="147"/>
    </location>
</feature>
<dbReference type="SUPFAM" id="SSF51161">
    <property type="entry name" value="Trimeric LpxA-like enzymes"/>
    <property type="match status" value="1"/>
</dbReference>
<dbReference type="InterPro" id="IPR041561">
    <property type="entry name" value="PglD_N"/>
</dbReference>
<keyword evidence="2" id="KW-0808">Transferase</keyword>
<sequence>MMANAYAELPLVMLGAGGHAKVLLSLIRAAEMNVVGVCDPVLAENGIRKWRGLIVLGADEALDAINPASVGLVNGIGQLAASTARRRVFERFKEKGFSFPVLVHPTAWVDESTVLSEGVQVMAGAVIQADVTVGLNSIINTSASIDHDCYLGSHIHVAPGATVCGHVNLSDFVFIATGATVIQAIHIGESAIVGAGATVVRNLGPGETLLGAAARNISQT</sequence>
<evidence type="ECO:0000313" key="7">
    <source>
        <dbReference type="EMBL" id="MCJ0972456.1"/>
    </source>
</evidence>
<dbReference type="CDD" id="cd03360">
    <property type="entry name" value="LbH_AT_putative"/>
    <property type="match status" value="1"/>
</dbReference>
<comment type="similarity">
    <text evidence="1">Belongs to the transferase hexapeptide repeat family.</text>
</comment>
<accession>A0A9X2ATV9</accession>
<dbReference type="PANTHER" id="PTHR43300">
    <property type="entry name" value="ACETYLTRANSFERASE"/>
    <property type="match status" value="1"/>
</dbReference>
<dbReference type="Gene3D" id="3.40.50.20">
    <property type="match status" value="1"/>
</dbReference>
<evidence type="ECO:0000256" key="4">
    <source>
        <dbReference type="PIRSR" id="PIRSR620019-1"/>
    </source>
</evidence>
<name>A0A9X2ATV9_9GAMM</name>
<evidence type="ECO:0000259" key="6">
    <source>
        <dbReference type="Pfam" id="PF17836"/>
    </source>
</evidence>
<dbReference type="PROSITE" id="PS00101">
    <property type="entry name" value="HEXAPEP_TRANSFERASES"/>
    <property type="match status" value="1"/>
</dbReference>
<dbReference type="Pfam" id="PF17836">
    <property type="entry name" value="PglD_N"/>
    <property type="match status" value="1"/>
</dbReference>
<dbReference type="RefSeq" id="WP_243604651.1">
    <property type="nucleotide sequence ID" value="NZ_JALGRD010000002.1"/>
</dbReference>
<dbReference type="GO" id="GO:0016740">
    <property type="term" value="F:transferase activity"/>
    <property type="evidence" value="ECO:0007669"/>
    <property type="project" value="UniProtKB-KW"/>
</dbReference>
<evidence type="ECO:0000256" key="1">
    <source>
        <dbReference type="ARBA" id="ARBA00007274"/>
    </source>
</evidence>
<keyword evidence="8" id="KW-1185">Reference proteome</keyword>
<proteinExistence type="inferred from homology"/>
<evidence type="ECO:0000256" key="2">
    <source>
        <dbReference type="ARBA" id="ARBA00022679"/>
    </source>
</evidence>